<sequence length="203" mass="23412">MSFHSVQSAFVFYKEHSRLTGFDVVKKRAKKIGGQIKYVTFGCDKCRKSKARNQSKRIDCKARVNCHLMTDGSCVVTTVILEHNHELDPTLSCFLHRKLSRTLKRSLVAHDIAGLRPSKSIRLLKVETGGPERMRDLKNVLKARFKAYLDWDGDMVVPNDPDSESDNDAIFIRNPREVRSRGRPQINRNRSSRQNAFRRDGRR</sequence>
<keyword evidence="4" id="KW-1185">Reference proteome</keyword>
<evidence type="ECO:0000313" key="3">
    <source>
        <dbReference type="EMBL" id="PHT66308.1"/>
    </source>
</evidence>
<feature type="region of interest" description="Disordered" evidence="1">
    <location>
        <begin position="159"/>
        <end position="203"/>
    </location>
</feature>
<dbReference type="InterPro" id="IPR004330">
    <property type="entry name" value="FAR1_DNA_bnd_dom"/>
</dbReference>
<feature type="compositionally biased region" description="Polar residues" evidence="1">
    <location>
        <begin position="186"/>
        <end position="195"/>
    </location>
</feature>
<dbReference type="EMBL" id="AYRZ02000012">
    <property type="protein sequence ID" value="PHT66308.1"/>
    <property type="molecule type" value="Genomic_DNA"/>
</dbReference>
<organism evidence="3 4">
    <name type="scientific">Capsicum annuum</name>
    <name type="common">Capsicum pepper</name>
    <dbReference type="NCBI Taxonomy" id="4072"/>
    <lineage>
        <taxon>Eukaryota</taxon>
        <taxon>Viridiplantae</taxon>
        <taxon>Streptophyta</taxon>
        <taxon>Embryophyta</taxon>
        <taxon>Tracheophyta</taxon>
        <taxon>Spermatophyta</taxon>
        <taxon>Magnoliopsida</taxon>
        <taxon>eudicotyledons</taxon>
        <taxon>Gunneridae</taxon>
        <taxon>Pentapetalae</taxon>
        <taxon>asterids</taxon>
        <taxon>lamiids</taxon>
        <taxon>Solanales</taxon>
        <taxon>Solanaceae</taxon>
        <taxon>Solanoideae</taxon>
        <taxon>Capsiceae</taxon>
        <taxon>Capsicum</taxon>
    </lineage>
</organism>
<proteinExistence type="predicted"/>
<dbReference type="PANTHER" id="PTHR47718:SF17">
    <property type="entry name" value="PROTEIN FAR1-RELATED SEQUENCE 5-LIKE"/>
    <property type="match status" value="1"/>
</dbReference>
<reference evidence="3 4" key="1">
    <citation type="journal article" date="2014" name="Nat. Genet.">
        <title>Genome sequence of the hot pepper provides insights into the evolution of pungency in Capsicum species.</title>
        <authorList>
            <person name="Kim S."/>
            <person name="Park M."/>
            <person name="Yeom S.I."/>
            <person name="Kim Y.M."/>
            <person name="Lee J.M."/>
            <person name="Lee H.A."/>
            <person name="Seo E."/>
            <person name="Choi J."/>
            <person name="Cheong K."/>
            <person name="Kim K.T."/>
            <person name="Jung K."/>
            <person name="Lee G.W."/>
            <person name="Oh S.K."/>
            <person name="Bae C."/>
            <person name="Kim S.B."/>
            <person name="Lee H.Y."/>
            <person name="Kim S.Y."/>
            <person name="Kim M.S."/>
            <person name="Kang B.C."/>
            <person name="Jo Y.D."/>
            <person name="Yang H.B."/>
            <person name="Jeong H.J."/>
            <person name="Kang W.H."/>
            <person name="Kwon J.K."/>
            <person name="Shin C."/>
            <person name="Lim J.Y."/>
            <person name="Park J.H."/>
            <person name="Huh J.H."/>
            <person name="Kim J.S."/>
            <person name="Kim B.D."/>
            <person name="Cohen O."/>
            <person name="Paran I."/>
            <person name="Suh M.C."/>
            <person name="Lee S.B."/>
            <person name="Kim Y.K."/>
            <person name="Shin Y."/>
            <person name="Noh S.J."/>
            <person name="Park J."/>
            <person name="Seo Y.S."/>
            <person name="Kwon S.Y."/>
            <person name="Kim H.A."/>
            <person name="Park J.M."/>
            <person name="Kim H.J."/>
            <person name="Choi S.B."/>
            <person name="Bosland P.W."/>
            <person name="Reeves G."/>
            <person name="Jo S.H."/>
            <person name="Lee B.W."/>
            <person name="Cho H.T."/>
            <person name="Choi H.S."/>
            <person name="Lee M.S."/>
            <person name="Yu Y."/>
            <person name="Do Choi Y."/>
            <person name="Park B.S."/>
            <person name="van Deynze A."/>
            <person name="Ashrafi H."/>
            <person name="Hill T."/>
            <person name="Kim W.T."/>
            <person name="Pai H.S."/>
            <person name="Ahn H.K."/>
            <person name="Yeam I."/>
            <person name="Giovannoni J.J."/>
            <person name="Rose J.K."/>
            <person name="Sorensen I."/>
            <person name="Lee S.J."/>
            <person name="Kim R.W."/>
            <person name="Choi I.Y."/>
            <person name="Choi B.S."/>
            <person name="Lim J.S."/>
            <person name="Lee Y.H."/>
            <person name="Choi D."/>
        </authorList>
    </citation>
    <scope>NUCLEOTIDE SEQUENCE [LARGE SCALE GENOMIC DNA]</scope>
    <source>
        <strain evidence="4">cv. CM334</strain>
    </source>
</reference>
<dbReference type="PANTHER" id="PTHR47718">
    <property type="entry name" value="OS01G0519700 PROTEIN"/>
    <property type="match status" value="1"/>
</dbReference>
<evidence type="ECO:0000313" key="4">
    <source>
        <dbReference type="Proteomes" id="UP000222542"/>
    </source>
</evidence>
<dbReference type="Gramene" id="PHT66308">
    <property type="protein sequence ID" value="PHT66308"/>
    <property type="gene ID" value="T459_30733"/>
</dbReference>
<dbReference type="Proteomes" id="UP000222542">
    <property type="component" value="Unassembled WGS sequence"/>
</dbReference>
<comment type="caution">
    <text evidence="3">The sequence shown here is derived from an EMBL/GenBank/DDBJ whole genome shotgun (WGS) entry which is preliminary data.</text>
</comment>
<evidence type="ECO:0000256" key="1">
    <source>
        <dbReference type="SAM" id="MobiDB-lite"/>
    </source>
</evidence>
<dbReference type="Pfam" id="PF03101">
    <property type="entry name" value="FAR1"/>
    <property type="match status" value="1"/>
</dbReference>
<feature type="domain" description="FAR1" evidence="2">
    <location>
        <begin position="12"/>
        <end position="88"/>
    </location>
</feature>
<name>A0A2G2Y985_CAPAN</name>
<reference evidence="3 4" key="2">
    <citation type="journal article" date="2017" name="Genome Biol.">
        <title>New reference genome sequences of hot pepper reveal the massive evolution of plant disease-resistance genes by retroduplication.</title>
        <authorList>
            <person name="Kim S."/>
            <person name="Park J."/>
            <person name="Yeom S.I."/>
            <person name="Kim Y.M."/>
            <person name="Seo E."/>
            <person name="Kim K.T."/>
            <person name="Kim M.S."/>
            <person name="Lee J.M."/>
            <person name="Cheong K."/>
            <person name="Shin H.S."/>
            <person name="Kim S.B."/>
            <person name="Han K."/>
            <person name="Lee J."/>
            <person name="Park M."/>
            <person name="Lee H.A."/>
            <person name="Lee H.Y."/>
            <person name="Lee Y."/>
            <person name="Oh S."/>
            <person name="Lee J.H."/>
            <person name="Choi E."/>
            <person name="Choi E."/>
            <person name="Lee S.E."/>
            <person name="Jeon J."/>
            <person name="Kim H."/>
            <person name="Choi G."/>
            <person name="Song H."/>
            <person name="Lee J."/>
            <person name="Lee S.C."/>
            <person name="Kwon J.K."/>
            <person name="Lee H.Y."/>
            <person name="Koo N."/>
            <person name="Hong Y."/>
            <person name="Kim R.W."/>
            <person name="Kang W.H."/>
            <person name="Huh J.H."/>
            <person name="Kang B.C."/>
            <person name="Yang T.J."/>
            <person name="Lee Y.H."/>
            <person name="Bennetzen J.L."/>
            <person name="Choi D."/>
        </authorList>
    </citation>
    <scope>NUCLEOTIDE SEQUENCE [LARGE SCALE GENOMIC DNA]</scope>
    <source>
        <strain evidence="4">cv. CM334</strain>
    </source>
</reference>
<evidence type="ECO:0000259" key="2">
    <source>
        <dbReference type="Pfam" id="PF03101"/>
    </source>
</evidence>
<protein>
    <recommendedName>
        <fullName evidence="2">FAR1 domain-containing protein</fullName>
    </recommendedName>
</protein>
<accession>A0A2G2Y985</accession>
<dbReference type="AlphaFoldDB" id="A0A2G2Y985"/>
<gene>
    <name evidence="3" type="ORF">T459_30733</name>
</gene>